<name>A0A164LJA9_9NOCA</name>
<evidence type="ECO:0000313" key="2">
    <source>
        <dbReference type="Proteomes" id="UP000076512"/>
    </source>
</evidence>
<dbReference type="OrthoDB" id="146189at2"/>
<protein>
    <submittedName>
        <fullName evidence="1">Uncharacterized protein</fullName>
    </submittedName>
</protein>
<comment type="caution">
    <text evidence="1">The sequence shown here is derived from an EMBL/GenBank/DDBJ whole genome shotgun (WGS) entry which is preliminary data.</text>
</comment>
<dbReference type="EMBL" id="LWGR01000007">
    <property type="protein sequence ID" value="KZM72475.1"/>
    <property type="molecule type" value="Genomic_DNA"/>
</dbReference>
<proteinExistence type="predicted"/>
<dbReference type="RefSeq" id="WP_067588414.1">
    <property type="nucleotide sequence ID" value="NZ_KV411304.1"/>
</dbReference>
<dbReference type="STRING" id="455432.AWN90_27065"/>
<accession>A0A164LJA9</accession>
<dbReference type="AlphaFoldDB" id="A0A164LJA9"/>
<evidence type="ECO:0000313" key="1">
    <source>
        <dbReference type="EMBL" id="KZM72475.1"/>
    </source>
</evidence>
<sequence length="81" mass="8267">MTDVPPILAGVPGTFPHSVFHERHPRLIEQVIGAHPYGPAARADSLAQLEPSADAVAAAVRAARAAGPYGCAPITCSISLG</sequence>
<keyword evidence="2" id="KW-1185">Reference proteome</keyword>
<organism evidence="1 2">
    <name type="scientific">Nocardia terpenica</name>
    <dbReference type="NCBI Taxonomy" id="455432"/>
    <lineage>
        <taxon>Bacteria</taxon>
        <taxon>Bacillati</taxon>
        <taxon>Actinomycetota</taxon>
        <taxon>Actinomycetes</taxon>
        <taxon>Mycobacteriales</taxon>
        <taxon>Nocardiaceae</taxon>
        <taxon>Nocardia</taxon>
    </lineage>
</organism>
<dbReference type="Proteomes" id="UP000076512">
    <property type="component" value="Unassembled WGS sequence"/>
</dbReference>
<gene>
    <name evidence="1" type="ORF">AWN90_27065</name>
</gene>
<reference evidence="1 2" key="1">
    <citation type="submission" date="2016-04" db="EMBL/GenBank/DDBJ databases">
        <authorList>
            <person name="Evans L.H."/>
            <person name="Alamgir A."/>
            <person name="Owens N."/>
            <person name="Weber N.D."/>
            <person name="Virtaneva K."/>
            <person name="Barbian K."/>
            <person name="Babar A."/>
            <person name="Rosenke K."/>
        </authorList>
    </citation>
    <scope>NUCLEOTIDE SEQUENCE [LARGE SCALE GENOMIC DNA]</scope>
    <source>
        <strain evidence="1 2">IFM 0406</strain>
    </source>
</reference>